<organism evidence="3 4">
    <name type="scientific">Thalassoglobus polymorphus</name>
    <dbReference type="NCBI Taxonomy" id="2527994"/>
    <lineage>
        <taxon>Bacteria</taxon>
        <taxon>Pseudomonadati</taxon>
        <taxon>Planctomycetota</taxon>
        <taxon>Planctomycetia</taxon>
        <taxon>Planctomycetales</taxon>
        <taxon>Planctomycetaceae</taxon>
        <taxon>Thalassoglobus</taxon>
    </lineage>
</organism>
<dbReference type="RefSeq" id="WP_145200588.1">
    <property type="nucleotide sequence ID" value="NZ_CP036267.1"/>
</dbReference>
<feature type="coiled-coil region" evidence="1">
    <location>
        <begin position="122"/>
        <end position="177"/>
    </location>
</feature>
<gene>
    <name evidence="3" type="ORF">Mal48_30140</name>
</gene>
<dbReference type="KEGG" id="tpol:Mal48_30140"/>
<feature type="transmembrane region" description="Helical" evidence="2">
    <location>
        <begin position="20"/>
        <end position="38"/>
    </location>
</feature>
<dbReference type="AlphaFoldDB" id="A0A517QQ48"/>
<sequence>MSRRHVEESSFGSDSFLDVIANIVGILIILIVVAGVRVSQAPLLSIDSEKLKVTKLDETPASIELLPVGPIDGEIPIDAELFSEVQPESEQMVSAPDFVPPPDLSFPAIAQVVIPKELEEKTNTMKDQAAKSKERVSRLKNELAELKSSKSKEQLKLDELKAQLSSLTNSLRQKSQLSEMHQADQIKSQQIIDLLEERLEETSEKRPDPEKLAHRLNPVGRIVSGKEVHFRIHNNKISYVPVDLLAELVKRDMHRRRDFLMSQPRFQSTVGPISGYEMEFLVQRESGSLLDGARFGTGMIRISVTDWVIHPTRDVESETFEEAIQPKSQFRSALISEGSNATITFWVYPESFELHRKLKELVQDSGFWVASRPLPEGYPIAGSSSSGSKSIAQ</sequence>
<name>A0A517QQ48_9PLAN</name>
<proteinExistence type="predicted"/>
<protein>
    <submittedName>
        <fullName evidence="3">Uncharacterized protein</fullName>
    </submittedName>
</protein>
<evidence type="ECO:0000313" key="3">
    <source>
        <dbReference type="EMBL" id="QDT33759.1"/>
    </source>
</evidence>
<keyword evidence="2" id="KW-0812">Transmembrane</keyword>
<evidence type="ECO:0000256" key="2">
    <source>
        <dbReference type="SAM" id="Phobius"/>
    </source>
</evidence>
<reference evidence="3 4" key="1">
    <citation type="submission" date="2019-02" db="EMBL/GenBank/DDBJ databases">
        <title>Deep-cultivation of Planctomycetes and their phenomic and genomic characterization uncovers novel biology.</title>
        <authorList>
            <person name="Wiegand S."/>
            <person name="Jogler M."/>
            <person name="Boedeker C."/>
            <person name="Pinto D."/>
            <person name="Vollmers J."/>
            <person name="Rivas-Marin E."/>
            <person name="Kohn T."/>
            <person name="Peeters S.H."/>
            <person name="Heuer A."/>
            <person name="Rast P."/>
            <person name="Oberbeckmann S."/>
            <person name="Bunk B."/>
            <person name="Jeske O."/>
            <person name="Meyerdierks A."/>
            <person name="Storesund J.E."/>
            <person name="Kallscheuer N."/>
            <person name="Luecker S."/>
            <person name="Lage O.M."/>
            <person name="Pohl T."/>
            <person name="Merkel B.J."/>
            <person name="Hornburger P."/>
            <person name="Mueller R.-W."/>
            <person name="Bruemmer F."/>
            <person name="Labrenz M."/>
            <person name="Spormann A.M."/>
            <person name="Op den Camp H."/>
            <person name="Overmann J."/>
            <person name="Amann R."/>
            <person name="Jetten M.S.M."/>
            <person name="Mascher T."/>
            <person name="Medema M.H."/>
            <person name="Devos D.P."/>
            <person name="Kaster A.-K."/>
            <person name="Ovreas L."/>
            <person name="Rohde M."/>
            <person name="Galperin M.Y."/>
            <person name="Jogler C."/>
        </authorList>
    </citation>
    <scope>NUCLEOTIDE SEQUENCE [LARGE SCALE GENOMIC DNA]</scope>
    <source>
        <strain evidence="3 4">Mal48</strain>
    </source>
</reference>
<evidence type="ECO:0000313" key="4">
    <source>
        <dbReference type="Proteomes" id="UP000315724"/>
    </source>
</evidence>
<dbReference type="EMBL" id="CP036267">
    <property type="protein sequence ID" value="QDT33759.1"/>
    <property type="molecule type" value="Genomic_DNA"/>
</dbReference>
<accession>A0A517QQ48</accession>
<keyword evidence="2" id="KW-0472">Membrane</keyword>
<keyword evidence="4" id="KW-1185">Reference proteome</keyword>
<keyword evidence="2" id="KW-1133">Transmembrane helix</keyword>
<evidence type="ECO:0000256" key="1">
    <source>
        <dbReference type="SAM" id="Coils"/>
    </source>
</evidence>
<dbReference type="Proteomes" id="UP000315724">
    <property type="component" value="Chromosome"/>
</dbReference>
<keyword evidence="1" id="KW-0175">Coiled coil</keyword>
<dbReference type="OrthoDB" id="284128at2"/>